<evidence type="ECO:0000256" key="5">
    <source>
        <dbReference type="SAM" id="Phobius"/>
    </source>
</evidence>
<organism evidence="6 7">
    <name type="scientific">Candidatus Kaiserbacteria bacterium RIFCSPHIGHO2_01_FULL_54_36b</name>
    <dbReference type="NCBI Taxonomy" id="1798483"/>
    <lineage>
        <taxon>Bacteria</taxon>
        <taxon>Candidatus Kaiseribacteriota</taxon>
    </lineage>
</organism>
<dbReference type="Pfam" id="PF01988">
    <property type="entry name" value="VIT1"/>
    <property type="match status" value="1"/>
</dbReference>
<evidence type="ECO:0000256" key="4">
    <source>
        <dbReference type="ARBA" id="ARBA00023136"/>
    </source>
</evidence>
<keyword evidence="2 5" id="KW-0812">Transmembrane</keyword>
<dbReference type="Proteomes" id="UP000176445">
    <property type="component" value="Unassembled WGS sequence"/>
</dbReference>
<evidence type="ECO:0000313" key="6">
    <source>
        <dbReference type="EMBL" id="OGG50655.1"/>
    </source>
</evidence>
<feature type="transmembrane region" description="Helical" evidence="5">
    <location>
        <begin position="165"/>
        <end position="186"/>
    </location>
</feature>
<dbReference type="InterPro" id="IPR009078">
    <property type="entry name" value="Ferritin-like_SF"/>
</dbReference>
<evidence type="ECO:0000256" key="1">
    <source>
        <dbReference type="ARBA" id="ARBA00004127"/>
    </source>
</evidence>
<protein>
    <submittedName>
        <fullName evidence="6">Rubrerythrin family protein</fullName>
    </submittedName>
</protein>
<comment type="subcellular location">
    <subcellularLocation>
        <location evidence="1">Endomembrane system</location>
        <topology evidence="1">Multi-pass membrane protein</topology>
    </subcellularLocation>
</comment>
<feature type="transmembrane region" description="Helical" evidence="5">
    <location>
        <begin position="198"/>
        <end position="220"/>
    </location>
</feature>
<dbReference type="GO" id="GO:0012505">
    <property type="term" value="C:endomembrane system"/>
    <property type="evidence" value="ECO:0007669"/>
    <property type="project" value="UniProtKB-SubCell"/>
</dbReference>
<keyword evidence="3 5" id="KW-1133">Transmembrane helix</keyword>
<dbReference type="CDD" id="cd02431">
    <property type="entry name" value="Ferritin_CCC1_C"/>
    <property type="match status" value="1"/>
</dbReference>
<keyword evidence="4 5" id="KW-0472">Membrane</keyword>
<dbReference type="EMBL" id="MFKW01000045">
    <property type="protein sequence ID" value="OGG50655.1"/>
    <property type="molecule type" value="Genomic_DNA"/>
</dbReference>
<gene>
    <name evidence="6" type="ORF">A2704_06880</name>
</gene>
<dbReference type="InterPro" id="IPR008217">
    <property type="entry name" value="Ccc1_fam"/>
</dbReference>
<sequence length="288" mass="31754">MDTATIAHFTTQQENEITEHHIYAGLARRAKDEKNRSILEHIAQDELRHYTILRKYTQRDIAPRKRAIFFYTAIVRLFGLTFGLKLMERGEGDAQKIYGSFLTLMPEAADILHDEGEHERALIGTLREEKLKYIGSIVLGLNDALVELLGVLAGLTFAFQNPSLIATAAIITGVAASFSMGASEYLSTKTERATRHPFTAALFTGSAYIITVCILVAPYLLIANPFVSMGIAVASAVVIIGLFNFYISVAQDLSFAKRFGEMIVVSFGVALFSFIIGSLVRTFFGITI</sequence>
<proteinExistence type="predicted"/>
<dbReference type="GO" id="GO:0030026">
    <property type="term" value="P:intracellular manganese ion homeostasis"/>
    <property type="evidence" value="ECO:0007669"/>
    <property type="project" value="InterPro"/>
</dbReference>
<dbReference type="InterPro" id="IPR012347">
    <property type="entry name" value="Ferritin-like"/>
</dbReference>
<dbReference type="InterPro" id="IPR039376">
    <property type="entry name" value="Ferritin_CCC1_N"/>
</dbReference>
<evidence type="ECO:0000256" key="3">
    <source>
        <dbReference type="ARBA" id="ARBA00022989"/>
    </source>
</evidence>
<reference evidence="6 7" key="1">
    <citation type="journal article" date="2016" name="Nat. Commun.">
        <title>Thousands of microbial genomes shed light on interconnected biogeochemical processes in an aquifer system.</title>
        <authorList>
            <person name="Anantharaman K."/>
            <person name="Brown C.T."/>
            <person name="Hug L.A."/>
            <person name="Sharon I."/>
            <person name="Castelle C.J."/>
            <person name="Probst A.J."/>
            <person name="Thomas B.C."/>
            <person name="Singh A."/>
            <person name="Wilkins M.J."/>
            <person name="Karaoz U."/>
            <person name="Brodie E.L."/>
            <person name="Williams K.H."/>
            <person name="Hubbard S.S."/>
            <person name="Banfield J.F."/>
        </authorList>
    </citation>
    <scope>NUCLEOTIDE SEQUENCE [LARGE SCALE GENOMIC DNA]</scope>
</reference>
<comment type="caution">
    <text evidence="6">The sequence shown here is derived from an EMBL/GenBank/DDBJ whole genome shotgun (WGS) entry which is preliminary data.</text>
</comment>
<feature type="transmembrane region" description="Helical" evidence="5">
    <location>
        <begin position="137"/>
        <end position="159"/>
    </location>
</feature>
<dbReference type="SUPFAM" id="SSF47240">
    <property type="entry name" value="Ferritin-like"/>
    <property type="match status" value="1"/>
</dbReference>
<accession>A0A1F6CNG9</accession>
<evidence type="ECO:0000256" key="2">
    <source>
        <dbReference type="ARBA" id="ARBA00022692"/>
    </source>
</evidence>
<dbReference type="Gene3D" id="1.20.1260.10">
    <property type="match status" value="1"/>
</dbReference>
<feature type="transmembrane region" description="Helical" evidence="5">
    <location>
        <begin position="259"/>
        <end position="284"/>
    </location>
</feature>
<dbReference type="GO" id="GO:0005384">
    <property type="term" value="F:manganese ion transmembrane transporter activity"/>
    <property type="evidence" value="ECO:0007669"/>
    <property type="project" value="InterPro"/>
</dbReference>
<dbReference type="AlphaFoldDB" id="A0A1F6CNG9"/>
<evidence type="ECO:0000313" key="7">
    <source>
        <dbReference type="Proteomes" id="UP000176445"/>
    </source>
</evidence>
<dbReference type="CDD" id="cd01044">
    <property type="entry name" value="Ferritin_CCC1_N"/>
    <property type="match status" value="1"/>
</dbReference>
<feature type="transmembrane region" description="Helical" evidence="5">
    <location>
        <begin position="226"/>
        <end position="247"/>
    </location>
</feature>
<name>A0A1F6CNG9_9BACT</name>